<sequence>MYKILTTFAAAALALAWGLNAWAAEPMPHGAAALVTQVYRDYAWQAIIEEPADAGADLFDQPPQVLGRYFDSHLVELIVRDHQCRERTHEVCRLDFAPLWDSQDPGAVGMKIRATSDPSKVSVDFAYPAQSTRVHIVYVLSQTPAGWRITDIQGHDWSLRKLLEAKLDP</sequence>
<comment type="caution">
    <text evidence="2">The sequence shown here is derived from an EMBL/GenBank/DDBJ whole genome shotgun (WGS) entry which is preliminary data.</text>
</comment>
<reference evidence="3" key="1">
    <citation type="journal article" date="2019" name="Int. J. Syst. Evol. Microbiol.">
        <title>The Global Catalogue of Microorganisms (GCM) 10K type strain sequencing project: providing services to taxonomists for standard genome sequencing and annotation.</title>
        <authorList>
            <consortium name="The Broad Institute Genomics Platform"/>
            <consortium name="The Broad Institute Genome Sequencing Center for Infectious Disease"/>
            <person name="Wu L."/>
            <person name="Ma J."/>
        </authorList>
    </citation>
    <scope>NUCLEOTIDE SEQUENCE [LARGE SCALE GENOMIC DNA]</scope>
    <source>
        <strain evidence="3">NBRC 111981</strain>
    </source>
</reference>
<keyword evidence="3" id="KW-1185">Reference proteome</keyword>
<evidence type="ECO:0000256" key="1">
    <source>
        <dbReference type="SAM" id="SignalP"/>
    </source>
</evidence>
<name>A0ABQ5XG78_9GAMM</name>
<evidence type="ECO:0000313" key="2">
    <source>
        <dbReference type="EMBL" id="GLQ90226.1"/>
    </source>
</evidence>
<keyword evidence="1" id="KW-0732">Signal</keyword>
<dbReference type="RefSeq" id="WP_284333651.1">
    <property type="nucleotide sequence ID" value="NZ_BSOA01000048.1"/>
</dbReference>
<feature type="chain" id="PRO_5047009133" description="DUF3828 domain-containing protein" evidence="1">
    <location>
        <begin position="24"/>
        <end position="169"/>
    </location>
</feature>
<dbReference type="Proteomes" id="UP001156627">
    <property type="component" value="Unassembled WGS sequence"/>
</dbReference>
<dbReference type="EMBL" id="BSOA01000048">
    <property type="protein sequence ID" value="GLQ90226.1"/>
    <property type="molecule type" value="Genomic_DNA"/>
</dbReference>
<evidence type="ECO:0000313" key="3">
    <source>
        <dbReference type="Proteomes" id="UP001156627"/>
    </source>
</evidence>
<organism evidence="2 3">
    <name type="scientific">Dyella flagellata</name>
    <dbReference type="NCBI Taxonomy" id="1867833"/>
    <lineage>
        <taxon>Bacteria</taxon>
        <taxon>Pseudomonadati</taxon>
        <taxon>Pseudomonadota</taxon>
        <taxon>Gammaproteobacteria</taxon>
        <taxon>Lysobacterales</taxon>
        <taxon>Rhodanobacteraceae</taxon>
        <taxon>Dyella</taxon>
    </lineage>
</organism>
<feature type="signal peptide" evidence="1">
    <location>
        <begin position="1"/>
        <end position="23"/>
    </location>
</feature>
<accession>A0ABQ5XG78</accession>
<protein>
    <recommendedName>
        <fullName evidence="4">DUF3828 domain-containing protein</fullName>
    </recommendedName>
</protein>
<proteinExistence type="predicted"/>
<evidence type="ECO:0008006" key="4">
    <source>
        <dbReference type="Google" id="ProtNLM"/>
    </source>
</evidence>
<gene>
    <name evidence="2" type="ORF">GCM10007898_38010</name>
</gene>